<name>A0A194WSZ6_MOLSC</name>
<feature type="transmembrane region" description="Helical" evidence="4">
    <location>
        <begin position="43"/>
        <end position="65"/>
    </location>
</feature>
<feature type="compositionally biased region" description="Pro residues" evidence="3">
    <location>
        <begin position="8"/>
        <end position="25"/>
    </location>
</feature>
<evidence type="ECO:0000313" key="5">
    <source>
        <dbReference type="EMBL" id="KUJ11078.1"/>
    </source>
</evidence>
<evidence type="ECO:0000256" key="1">
    <source>
        <dbReference type="ARBA" id="ARBA00004141"/>
    </source>
</evidence>
<feature type="transmembrane region" description="Helical" evidence="4">
    <location>
        <begin position="352"/>
        <end position="373"/>
    </location>
</feature>
<dbReference type="PANTHER" id="PTHR11360:SF315">
    <property type="entry name" value="TRANSPORTER MCH2-RELATED"/>
    <property type="match status" value="1"/>
</dbReference>
<feature type="transmembrane region" description="Helical" evidence="4">
    <location>
        <begin position="109"/>
        <end position="126"/>
    </location>
</feature>
<evidence type="ECO:0000256" key="2">
    <source>
        <dbReference type="ARBA" id="ARBA00006727"/>
    </source>
</evidence>
<dbReference type="GeneID" id="28826843"/>
<keyword evidence="6" id="KW-1185">Reference proteome</keyword>
<dbReference type="GO" id="GO:0016020">
    <property type="term" value="C:membrane"/>
    <property type="evidence" value="ECO:0007669"/>
    <property type="project" value="UniProtKB-SubCell"/>
</dbReference>
<dbReference type="OrthoDB" id="2213137at2759"/>
<keyword evidence="4" id="KW-0812">Transmembrane</keyword>
<dbReference type="Pfam" id="PF07690">
    <property type="entry name" value="MFS_1"/>
    <property type="match status" value="1"/>
</dbReference>
<dbReference type="PANTHER" id="PTHR11360">
    <property type="entry name" value="MONOCARBOXYLATE TRANSPORTER"/>
    <property type="match status" value="1"/>
</dbReference>
<sequence length="416" mass="45165">MSLNPTCAPTPPPLEHTSPPLSPNATPPPPDGGYGWICVISQFFINGFTWGVVASYSVYLAYYPSHNLFPDSSPLDFAFIGGFNFAFALLIAPIATLLTKLYGVRTPMLLGIILLPSSFIGASFATKIWHLYLAQGMGIGVAVGLIYIPATAIIPQWFLKKRSLASGICSAGSGIGGHIICFATEAMLQNVGLVWSLRITAAVVFVVNLVATLLMRSRDEEIRPNERMFNFRLWRSYEVRLLLGWSFVLMFGYIVLMFSLSDYAIAIGRSNSDSAVVAAVLNLGAADRYGRVEIAGTLTFVCGVLVFVMWVPATTFSVLVTFAFLSGAILGVFWATIAPLAADVVGLKELPAFLSIIWLSVVLPTVFAEAIALKLRRPGLGARSYLHAQVFTGLSYILASFLLFELGRFRRNAVSH</sequence>
<dbReference type="Gene3D" id="1.20.1250.20">
    <property type="entry name" value="MFS general substrate transporter like domains"/>
    <property type="match status" value="1"/>
</dbReference>
<feature type="region of interest" description="Disordered" evidence="3">
    <location>
        <begin position="1"/>
        <end position="25"/>
    </location>
</feature>
<dbReference type="InterPro" id="IPR036259">
    <property type="entry name" value="MFS_trans_sf"/>
</dbReference>
<gene>
    <name evidence="5" type="ORF">LY89DRAFT_700381</name>
</gene>
<feature type="transmembrane region" description="Helical" evidence="4">
    <location>
        <begin position="294"/>
        <end position="311"/>
    </location>
</feature>
<dbReference type="SUPFAM" id="SSF103473">
    <property type="entry name" value="MFS general substrate transporter"/>
    <property type="match status" value="1"/>
</dbReference>
<dbReference type="InterPro" id="IPR011701">
    <property type="entry name" value="MFS"/>
</dbReference>
<feature type="transmembrane region" description="Helical" evidence="4">
    <location>
        <begin position="164"/>
        <end position="188"/>
    </location>
</feature>
<dbReference type="EMBL" id="KQ947427">
    <property type="protein sequence ID" value="KUJ11078.1"/>
    <property type="molecule type" value="Genomic_DNA"/>
</dbReference>
<dbReference type="AlphaFoldDB" id="A0A194WSZ6"/>
<keyword evidence="4" id="KW-0472">Membrane</keyword>
<proteinExistence type="inferred from homology"/>
<dbReference type="RefSeq" id="XP_018065433.1">
    <property type="nucleotide sequence ID" value="XM_018217117.1"/>
</dbReference>
<feature type="transmembrane region" description="Helical" evidence="4">
    <location>
        <begin position="132"/>
        <end position="152"/>
    </location>
</feature>
<feature type="transmembrane region" description="Helical" evidence="4">
    <location>
        <begin position="194"/>
        <end position="216"/>
    </location>
</feature>
<feature type="transmembrane region" description="Helical" evidence="4">
    <location>
        <begin position="237"/>
        <end position="260"/>
    </location>
</feature>
<dbReference type="KEGG" id="psco:LY89DRAFT_700381"/>
<dbReference type="InParanoid" id="A0A194WSZ6"/>
<protein>
    <submittedName>
        <fullName evidence="5">MFS general substrate transporter</fullName>
    </submittedName>
</protein>
<dbReference type="GO" id="GO:0022857">
    <property type="term" value="F:transmembrane transporter activity"/>
    <property type="evidence" value="ECO:0007669"/>
    <property type="project" value="InterPro"/>
</dbReference>
<dbReference type="Proteomes" id="UP000070700">
    <property type="component" value="Unassembled WGS sequence"/>
</dbReference>
<organism evidence="5 6">
    <name type="scientific">Mollisia scopiformis</name>
    <name type="common">Conifer needle endophyte fungus</name>
    <name type="synonym">Phialocephala scopiformis</name>
    <dbReference type="NCBI Taxonomy" id="149040"/>
    <lineage>
        <taxon>Eukaryota</taxon>
        <taxon>Fungi</taxon>
        <taxon>Dikarya</taxon>
        <taxon>Ascomycota</taxon>
        <taxon>Pezizomycotina</taxon>
        <taxon>Leotiomycetes</taxon>
        <taxon>Helotiales</taxon>
        <taxon>Mollisiaceae</taxon>
        <taxon>Mollisia</taxon>
    </lineage>
</organism>
<keyword evidence="4" id="KW-1133">Transmembrane helix</keyword>
<dbReference type="InterPro" id="IPR050327">
    <property type="entry name" value="Proton-linked_MCT"/>
</dbReference>
<dbReference type="FunCoup" id="A0A194WSZ6">
    <property type="interactions" value="150"/>
</dbReference>
<feature type="transmembrane region" description="Helical" evidence="4">
    <location>
        <begin position="77"/>
        <end position="97"/>
    </location>
</feature>
<feature type="transmembrane region" description="Helical" evidence="4">
    <location>
        <begin position="318"/>
        <end position="340"/>
    </location>
</feature>
<evidence type="ECO:0000313" key="6">
    <source>
        <dbReference type="Proteomes" id="UP000070700"/>
    </source>
</evidence>
<feature type="transmembrane region" description="Helical" evidence="4">
    <location>
        <begin position="385"/>
        <end position="404"/>
    </location>
</feature>
<comment type="subcellular location">
    <subcellularLocation>
        <location evidence="1">Membrane</location>
        <topology evidence="1">Multi-pass membrane protein</topology>
    </subcellularLocation>
</comment>
<evidence type="ECO:0000256" key="4">
    <source>
        <dbReference type="SAM" id="Phobius"/>
    </source>
</evidence>
<comment type="similarity">
    <text evidence="2">Belongs to the major facilitator superfamily. Monocarboxylate porter (TC 2.A.1.13) family.</text>
</comment>
<evidence type="ECO:0000256" key="3">
    <source>
        <dbReference type="SAM" id="MobiDB-lite"/>
    </source>
</evidence>
<reference evidence="5 6" key="1">
    <citation type="submission" date="2015-10" db="EMBL/GenBank/DDBJ databases">
        <title>Full genome of DAOMC 229536 Phialocephala scopiformis, a fungal endophyte of spruce producing the potent anti-insectan compound rugulosin.</title>
        <authorList>
            <consortium name="DOE Joint Genome Institute"/>
            <person name="Walker A.K."/>
            <person name="Frasz S.L."/>
            <person name="Seifert K.A."/>
            <person name="Miller J.D."/>
            <person name="Mondo S.J."/>
            <person name="Labutti K."/>
            <person name="Lipzen A."/>
            <person name="Dockter R."/>
            <person name="Kennedy M."/>
            <person name="Grigoriev I.V."/>
            <person name="Spatafora J.W."/>
        </authorList>
    </citation>
    <scope>NUCLEOTIDE SEQUENCE [LARGE SCALE GENOMIC DNA]</scope>
    <source>
        <strain evidence="5 6">CBS 120377</strain>
    </source>
</reference>
<accession>A0A194WSZ6</accession>